<feature type="compositionally biased region" description="Polar residues" evidence="1">
    <location>
        <begin position="158"/>
        <end position="168"/>
    </location>
</feature>
<organism evidence="2 3">
    <name type="scientific">Zizania palustris</name>
    <name type="common">Northern wild rice</name>
    <dbReference type="NCBI Taxonomy" id="103762"/>
    <lineage>
        <taxon>Eukaryota</taxon>
        <taxon>Viridiplantae</taxon>
        <taxon>Streptophyta</taxon>
        <taxon>Embryophyta</taxon>
        <taxon>Tracheophyta</taxon>
        <taxon>Spermatophyta</taxon>
        <taxon>Magnoliopsida</taxon>
        <taxon>Liliopsida</taxon>
        <taxon>Poales</taxon>
        <taxon>Poaceae</taxon>
        <taxon>BOP clade</taxon>
        <taxon>Oryzoideae</taxon>
        <taxon>Oryzeae</taxon>
        <taxon>Zizaniinae</taxon>
        <taxon>Zizania</taxon>
    </lineage>
</organism>
<dbReference type="AlphaFoldDB" id="A0A8J5STY6"/>
<feature type="region of interest" description="Disordered" evidence="1">
    <location>
        <begin position="134"/>
        <end position="207"/>
    </location>
</feature>
<gene>
    <name evidence="2" type="ORF">GUJ93_ZPchr0007g6321</name>
</gene>
<dbReference type="PANTHER" id="PTHR36405:SF1">
    <property type="entry name" value="OS07G0520600 PROTEIN"/>
    <property type="match status" value="1"/>
</dbReference>
<dbReference type="EMBL" id="JAAALK010000282">
    <property type="protein sequence ID" value="KAG8080345.1"/>
    <property type="molecule type" value="Genomic_DNA"/>
</dbReference>
<proteinExistence type="predicted"/>
<evidence type="ECO:0000313" key="3">
    <source>
        <dbReference type="Proteomes" id="UP000729402"/>
    </source>
</evidence>
<comment type="caution">
    <text evidence="2">The sequence shown here is derived from an EMBL/GenBank/DDBJ whole genome shotgun (WGS) entry which is preliminary data.</text>
</comment>
<reference evidence="2" key="2">
    <citation type="submission" date="2021-02" db="EMBL/GenBank/DDBJ databases">
        <authorList>
            <person name="Kimball J.A."/>
            <person name="Haas M.W."/>
            <person name="Macchietto M."/>
            <person name="Kono T."/>
            <person name="Duquette J."/>
            <person name="Shao M."/>
        </authorList>
    </citation>
    <scope>NUCLEOTIDE SEQUENCE</scope>
    <source>
        <tissue evidence="2">Fresh leaf tissue</tissue>
    </source>
</reference>
<dbReference type="OrthoDB" id="670923at2759"/>
<name>A0A8J5STY6_ZIZPA</name>
<evidence type="ECO:0000313" key="2">
    <source>
        <dbReference type="EMBL" id="KAG8080345.1"/>
    </source>
</evidence>
<dbReference type="Proteomes" id="UP000729402">
    <property type="component" value="Unassembled WGS sequence"/>
</dbReference>
<accession>A0A8J5STY6</accession>
<keyword evidence="3" id="KW-1185">Reference proteome</keyword>
<dbReference type="PANTHER" id="PTHR36405">
    <property type="entry name" value="BNAA10G09140D PROTEIN"/>
    <property type="match status" value="1"/>
</dbReference>
<sequence>MSRCQLAEKKKKQQPINGERCVSCTLLKTHRSGHWSVTYFPHPPSIRLRACPRLDSASPPLSGGVQKIQELVQDRKDWLIMPCAAELANGEAGAVKVGTTGTIGSLMTRELEAIKAAPPPPQVGAATLMPTTTPRLRRQSSPVSVPCGASPRKIISLRKSSSNVSSGNRHGRTDRVSAEEEASCKGKPRRSSQRSTKPSSPMLRSDGGVLVVVDRSVKAKKKATAACCLGGAGGVEVVDVRCGNPMSSRLRRLGFSKLSETFA</sequence>
<reference evidence="2" key="1">
    <citation type="journal article" date="2021" name="bioRxiv">
        <title>Whole Genome Assembly and Annotation of Northern Wild Rice, Zizania palustris L., Supports a Whole Genome Duplication in the Zizania Genus.</title>
        <authorList>
            <person name="Haas M."/>
            <person name="Kono T."/>
            <person name="Macchietto M."/>
            <person name="Millas R."/>
            <person name="McGilp L."/>
            <person name="Shao M."/>
            <person name="Duquette J."/>
            <person name="Hirsch C.N."/>
            <person name="Kimball J."/>
        </authorList>
    </citation>
    <scope>NUCLEOTIDE SEQUENCE</scope>
    <source>
        <tissue evidence="2">Fresh leaf tissue</tissue>
    </source>
</reference>
<feature type="compositionally biased region" description="Basic and acidic residues" evidence="1">
    <location>
        <begin position="171"/>
        <end position="184"/>
    </location>
</feature>
<evidence type="ECO:0000256" key="1">
    <source>
        <dbReference type="SAM" id="MobiDB-lite"/>
    </source>
</evidence>
<protein>
    <submittedName>
        <fullName evidence="2">Uncharacterized protein</fullName>
    </submittedName>
</protein>